<dbReference type="Proteomes" id="UP001204621">
    <property type="component" value="Unassembled WGS sequence"/>
</dbReference>
<protein>
    <submittedName>
        <fullName evidence="5">GntR family transcriptional regulator</fullName>
    </submittedName>
</protein>
<evidence type="ECO:0000313" key="5">
    <source>
        <dbReference type="EMBL" id="MCS0658974.1"/>
    </source>
</evidence>
<feature type="domain" description="HTH gntR-type" evidence="4">
    <location>
        <begin position="9"/>
        <end position="76"/>
    </location>
</feature>
<dbReference type="SUPFAM" id="SSF46785">
    <property type="entry name" value="Winged helix' DNA-binding domain"/>
    <property type="match status" value="2"/>
</dbReference>
<name>A0ABT2CYC3_9BURK</name>
<keyword evidence="3" id="KW-0804">Transcription</keyword>
<dbReference type="SMART" id="SM00895">
    <property type="entry name" value="FCD"/>
    <property type="match status" value="1"/>
</dbReference>
<evidence type="ECO:0000256" key="2">
    <source>
        <dbReference type="ARBA" id="ARBA00023125"/>
    </source>
</evidence>
<reference evidence="5 6" key="1">
    <citation type="submission" date="2022-08" db="EMBL/GenBank/DDBJ databases">
        <title>Reclassification of Massilia species as members of the genera Telluria, Duganella, Pseudoduganella, Mokoshia gen. nov. and Zemynaea gen. nov. using orthogonal and non-orthogonal genome-based approaches.</title>
        <authorList>
            <person name="Bowman J.P."/>
        </authorList>
    </citation>
    <scope>NUCLEOTIDE SEQUENCE [LARGE SCALE GENOMIC DNA]</scope>
    <source>
        <strain evidence="5 6">JCM 31606</strain>
    </source>
</reference>
<keyword evidence="6" id="KW-1185">Reference proteome</keyword>
<organism evidence="5 6">
    <name type="scientific">Massilia terrae</name>
    <dbReference type="NCBI Taxonomy" id="1811224"/>
    <lineage>
        <taxon>Bacteria</taxon>
        <taxon>Pseudomonadati</taxon>
        <taxon>Pseudomonadota</taxon>
        <taxon>Betaproteobacteria</taxon>
        <taxon>Burkholderiales</taxon>
        <taxon>Oxalobacteraceae</taxon>
        <taxon>Telluria group</taxon>
        <taxon>Massilia</taxon>
    </lineage>
</organism>
<dbReference type="Pfam" id="PF00392">
    <property type="entry name" value="GntR"/>
    <property type="match status" value="2"/>
</dbReference>
<dbReference type="PROSITE" id="PS50949">
    <property type="entry name" value="HTH_GNTR"/>
    <property type="match status" value="1"/>
</dbReference>
<dbReference type="PANTHER" id="PTHR43537:SF49">
    <property type="entry name" value="TRANSCRIPTIONAL REGULATORY PROTEIN"/>
    <property type="match status" value="1"/>
</dbReference>
<keyword evidence="2" id="KW-0238">DNA-binding</keyword>
<comment type="caution">
    <text evidence="5">The sequence shown here is derived from an EMBL/GenBank/DDBJ whole genome shotgun (WGS) entry which is preliminary data.</text>
</comment>
<evidence type="ECO:0000256" key="1">
    <source>
        <dbReference type="ARBA" id="ARBA00023015"/>
    </source>
</evidence>
<dbReference type="InterPro" id="IPR008920">
    <property type="entry name" value="TF_FadR/GntR_C"/>
</dbReference>
<sequence>MSDRARLASPLQLDLAQQISAMIRDGAATSGAHLTEEALAQQLEVSRSPVRAALRLLEERGIVEKRANAGVYVTEGAAALAAEFLGDDDIVNEETLYSSIIADRANDTLSDTLSENELMSRYGATKRPLHRVLLRMNREGLVERRKGRGWQFLPRLDSETAKNESYRIRLILECASLREPTFRVDPAELRRVREAHENFLKLKPEAQNPFAFFEMSAAFHEMLGLFSGNRFFHEVISKQSKLRRFEEFAAYNRGIGRLDEAAREHLEIINAIDRGDLEWAEALLRRHLTLASTF</sequence>
<dbReference type="Pfam" id="PF07729">
    <property type="entry name" value="FCD"/>
    <property type="match status" value="1"/>
</dbReference>
<keyword evidence="1" id="KW-0805">Transcription regulation</keyword>
<dbReference type="SMART" id="SM00345">
    <property type="entry name" value="HTH_GNTR"/>
    <property type="match status" value="2"/>
</dbReference>
<accession>A0ABT2CYC3</accession>
<dbReference type="EMBL" id="JANUGU010000003">
    <property type="protein sequence ID" value="MCS0658974.1"/>
    <property type="molecule type" value="Genomic_DNA"/>
</dbReference>
<dbReference type="PANTHER" id="PTHR43537">
    <property type="entry name" value="TRANSCRIPTIONAL REGULATOR, GNTR FAMILY"/>
    <property type="match status" value="1"/>
</dbReference>
<dbReference type="Gene3D" id="1.20.120.530">
    <property type="entry name" value="GntR ligand-binding domain-like"/>
    <property type="match status" value="1"/>
</dbReference>
<dbReference type="InterPro" id="IPR036390">
    <property type="entry name" value="WH_DNA-bd_sf"/>
</dbReference>
<dbReference type="SUPFAM" id="SSF48008">
    <property type="entry name" value="GntR ligand-binding domain-like"/>
    <property type="match status" value="1"/>
</dbReference>
<gene>
    <name evidence="5" type="ORF">NX778_12960</name>
</gene>
<evidence type="ECO:0000313" key="6">
    <source>
        <dbReference type="Proteomes" id="UP001204621"/>
    </source>
</evidence>
<evidence type="ECO:0000256" key="3">
    <source>
        <dbReference type="ARBA" id="ARBA00023163"/>
    </source>
</evidence>
<dbReference type="CDD" id="cd07377">
    <property type="entry name" value="WHTH_GntR"/>
    <property type="match status" value="1"/>
</dbReference>
<dbReference type="InterPro" id="IPR036388">
    <property type="entry name" value="WH-like_DNA-bd_sf"/>
</dbReference>
<dbReference type="Gene3D" id="1.10.10.10">
    <property type="entry name" value="Winged helix-like DNA-binding domain superfamily/Winged helix DNA-binding domain"/>
    <property type="match status" value="2"/>
</dbReference>
<dbReference type="PRINTS" id="PR00035">
    <property type="entry name" value="HTHGNTR"/>
</dbReference>
<evidence type="ECO:0000259" key="4">
    <source>
        <dbReference type="PROSITE" id="PS50949"/>
    </source>
</evidence>
<proteinExistence type="predicted"/>
<dbReference type="InterPro" id="IPR011711">
    <property type="entry name" value="GntR_C"/>
</dbReference>
<dbReference type="InterPro" id="IPR000524">
    <property type="entry name" value="Tscrpt_reg_HTH_GntR"/>
</dbReference>
<dbReference type="RefSeq" id="WP_258812159.1">
    <property type="nucleotide sequence ID" value="NZ_JANUGU010000003.1"/>
</dbReference>